<evidence type="ECO:0000256" key="1">
    <source>
        <dbReference type="SAM" id="Phobius"/>
    </source>
</evidence>
<feature type="transmembrane region" description="Helical" evidence="1">
    <location>
        <begin position="228"/>
        <end position="251"/>
    </location>
</feature>
<feature type="transmembrane region" description="Helical" evidence="1">
    <location>
        <begin position="123"/>
        <end position="143"/>
    </location>
</feature>
<sequence>MRRIFRLHKIFIIQHLKKLMEYKVDFVIGAVGFLLSQAVEILFIGIIFSQIPNLAGWSFNEILFIYGFSLIPKSIDHLFFDNLWTVGYGIVRKGDFDKYLTRPINSLFYITVEKFQVDAFGEMLMGIILIVYSLVNIGASIVWGRMIVLLLLVPFCVLIFTSVKILTSAISFWTKQSGHITHMFYMTSDFAKYPVTIYNNFVKIIITYIIPFAFTAYYPASFFLHGDNALFCILGTILISTALFLVSIFVWNKGISNYESAGS</sequence>
<protein>
    <submittedName>
        <fullName evidence="2">Multidrug ABC transporter permease</fullName>
    </submittedName>
</protein>
<feature type="transmembrane region" description="Helical" evidence="1">
    <location>
        <begin position="149"/>
        <end position="174"/>
    </location>
</feature>
<feature type="transmembrane region" description="Helical" evidence="1">
    <location>
        <begin position="26"/>
        <end position="48"/>
    </location>
</feature>
<organism evidence="2 3">
    <name type="scientific">Ruminococcus bovis</name>
    <dbReference type="NCBI Taxonomy" id="2564099"/>
    <lineage>
        <taxon>Bacteria</taxon>
        <taxon>Bacillati</taxon>
        <taxon>Bacillota</taxon>
        <taxon>Clostridia</taxon>
        <taxon>Eubacteriales</taxon>
        <taxon>Oscillospiraceae</taxon>
        <taxon>Ruminococcus</taxon>
    </lineage>
</organism>
<keyword evidence="1" id="KW-0472">Membrane</keyword>
<dbReference type="InterPro" id="IPR010390">
    <property type="entry name" value="ABC-2_transporter-like"/>
</dbReference>
<dbReference type="OrthoDB" id="9788195at2"/>
<evidence type="ECO:0000313" key="3">
    <source>
        <dbReference type="Proteomes" id="UP000301475"/>
    </source>
</evidence>
<dbReference type="RefSeq" id="WP_138156061.1">
    <property type="nucleotide sequence ID" value="NZ_CP039381.1"/>
</dbReference>
<dbReference type="KEGG" id="ruj:E5Z56_00635"/>
<dbReference type="PANTHER" id="PTHR36833:SF1">
    <property type="entry name" value="INTEGRAL MEMBRANE TRANSPORT PROTEIN"/>
    <property type="match status" value="1"/>
</dbReference>
<accession>A0A4P8XSR7</accession>
<keyword evidence="1" id="KW-0812">Transmembrane</keyword>
<dbReference type="PANTHER" id="PTHR36833">
    <property type="entry name" value="SLR0610 PROTEIN-RELATED"/>
    <property type="match status" value="1"/>
</dbReference>
<dbReference type="Proteomes" id="UP000301475">
    <property type="component" value="Chromosome"/>
</dbReference>
<dbReference type="EMBL" id="CP039381">
    <property type="protein sequence ID" value="QCT05961.1"/>
    <property type="molecule type" value="Genomic_DNA"/>
</dbReference>
<dbReference type="AlphaFoldDB" id="A0A4P8XSR7"/>
<evidence type="ECO:0000313" key="2">
    <source>
        <dbReference type="EMBL" id="QCT05961.1"/>
    </source>
</evidence>
<keyword evidence="1" id="KW-1133">Transmembrane helix</keyword>
<dbReference type="Pfam" id="PF06182">
    <property type="entry name" value="ABC2_membrane_6"/>
    <property type="match status" value="1"/>
</dbReference>
<reference evidence="2 3" key="1">
    <citation type="submission" date="2019-04" db="EMBL/GenBank/DDBJ databases">
        <authorList>
            <person name="Embree M."/>
            <person name="Gaffney J.R."/>
        </authorList>
    </citation>
    <scope>NUCLEOTIDE SEQUENCE [LARGE SCALE GENOMIC DNA]</scope>
    <source>
        <strain evidence="2 3">JE7A12</strain>
    </source>
</reference>
<feature type="transmembrane region" description="Helical" evidence="1">
    <location>
        <begin position="195"/>
        <end position="216"/>
    </location>
</feature>
<name>A0A4P8XSR7_9FIRM</name>
<keyword evidence="3" id="KW-1185">Reference proteome</keyword>
<proteinExistence type="predicted"/>
<gene>
    <name evidence="2" type="ORF">E5Z56_00635</name>
</gene>